<dbReference type="NCBIfam" id="NF001750">
    <property type="entry name" value="PRK00476.1"/>
    <property type="match status" value="1"/>
</dbReference>
<comment type="caution">
    <text evidence="7">Lacks conserved residue(s) required for the propagation of feature annotation.</text>
</comment>
<keyword evidence="6 7" id="KW-0030">Aminoacyl-tRNA synthetase</keyword>
<comment type="similarity">
    <text evidence="1 7">Belongs to the class-II aminoacyl-tRNA synthetase family. Type 1 subfamily.</text>
</comment>
<evidence type="ECO:0000256" key="4">
    <source>
        <dbReference type="ARBA" id="ARBA00022840"/>
    </source>
</evidence>
<reference evidence="10" key="1">
    <citation type="journal article" date="2019" name="Int. J. Syst. Evol. Microbiol.">
        <title>The Global Catalogue of Microorganisms (GCM) 10K type strain sequencing project: providing services to taxonomists for standard genome sequencing and annotation.</title>
        <authorList>
            <consortium name="The Broad Institute Genomics Platform"/>
            <consortium name="The Broad Institute Genome Sequencing Center for Infectious Disease"/>
            <person name="Wu L."/>
            <person name="Ma J."/>
        </authorList>
    </citation>
    <scope>NUCLEOTIDE SEQUENCE [LARGE SCALE GENOMIC DNA]</scope>
    <source>
        <strain evidence="10">CCUG 46385</strain>
    </source>
</reference>
<dbReference type="CDD" id="cd00777">
    <property type="entry name" value="AspRS_core"/>
    <property type="match status" value="1"/>
</dbReference>
<dbReference type="PANTHER" id="PTHR22594:SF5">
    <property type="entry name" value="ASPARTATE--TRNA LIGASE, MITOCHONDRIAL"/>
    <property type="match status" value="1"/>
</dbReference>
<keyword evidence="10" id="KW-1185">Reference proteome</keyword>
<dbReference type="RefSeq" id="WP_379788789.1">
    <property type="nucleotide sequence ID" value="NZ_JBHSHL010000042.1"/>
</dbReference>
<keyword evidence="2 7" id="KW-0436">Ligase</keyword>
<comment type="subcellular location">
    <subcellularLocation>
        <location evidence="7">Cytoplasm</location>
    </subcellularLocation>
</comment>
<dbReference type="HAMAP" id="MF_00044">
    <property type="entry name" value="Asp_tRNA_synth_type1"/>
    <property type="match status" value="1"/>
</dbReference>
<dbReference type="InterPro" id="IPR045864">
    <property type="entry name" value="aa-tRNA-synth_II/BPL/LPL"/>
</dbReference>
<dbReference type="Pfam" id="PF01336">
    <property type="entry name" value="tRNA_anti-codon"/>
    <property type="match status" value="1"/>
</dbReference>
<dbReference type="CDD" id="cd04317">
    <property type="entry name" value="EcAspRS_like_N"/>
    <property type="match status" value="1"/>
</dbReference>
<dbReference type="EC" id="6.1.1.12" evidence="7"/>
<dbReference type="InterPro" id="IPR006195">
    <property type="entry name" value="aa-tRNA-synth_II"/>
</dbReference>
<dbReference type="PROSITE" id="PS50862">
    <property type="entry name" value="AA_TRNA_LIGASE_II"/>
    <property type="match status" value="1"/>
</dbReference>
<organism evidence="9 10">
    <name type="scientific">Filifactor villosus</name>
    <dbReference type="NCBI Taxonomy" id="29374"/>
    <lineage>
        <taxon>Bacteria</taxon>
        <taxon>Bacillati</taxon>
        <taxon>Bacillota</taxon>
        <taxon>Clostridia</taxon>
        <taxon>Peptostreptococcales</taxon>
        <taxon>Filifactoraceae</taxon>
        <taxon>Filifactor</taxon>
    </lineage>
</organism>
<proteinExistence type="inferred from homology"/>
<feature type="domain" description="Aminoacyl-transfer RNA synthetases class-II family profile" evidence="8">
    <location>
        <begin position="146"/>
        <end position="568"/>
    </location>
</feature>
<dbReference type="Pfam" id="PF02938">
    <property type="entry name" value="GAD"/>
    <property type="match status" value="1"/>
</dbReference>
<dbReference type="SUPFAM" id="SSF50249">
    <property type="entry name" value="Nucleic acid-binding proteins"/>
    <property type="match status" value="1"/>
</dbReference>
<dbReference type="InterPro" id="IPR004524">
    <property type="entry name" value="Asp-tRNA-ligase_1"/>
</dbReference>
<dbReference type="EMBL" id="JBHSHL010000042">
    <property type="protein sequence ID" value="MFC4805243.1"/>
    <property type="molecule type" value="Genomic_DNA"/>
</dbReference>
<dbReference type="SUPFAM" id="SSF55261">
    <property type="entry name" value="GAD domain-like"/>
    <property type="match status" value="1"/>
</dbReference>
<evidence type="ECO:0000313" key="10">
    <source>
        <dbReference type="Proteomes" id="UP001595916"/>
    </source>
</evidence>
<feature type="binding site" evidence="7">
    <location>
        <position position="453"/>
    </location>
    <ligand>
        <name>L-aspartate</name>
        <dbReference type="ChEBI" id="CHEBI:29991"/>
    </ligand>
</feature>
<feature type="binding site" evidence="7">
    <location>
        <begin position="225"/>
        <end position="227"/>
    </location>
    <ligand>
        <name>ATP</name>
        <dbReference type="ChEBI" id="CHEBI:30616"/>
    </ligand>
</feature>
<feature type="binding site" evidence="7">
    <location>
        <position position="225"/>
    </location>
    <ligand>
        <name>L-aspartate</name>
        <dbReference type="ChEBI" id="CHEBI:29991"/>
    </ligand>
</feature>
<feature type="binding site" evidence="7">
    <location>
        <position position="179"/>
    </location>
    <ligand>
        <name>L-aspartate</name>
        <dbReference type="ChEBI" id="CHEBI:29991"/>
    </ligand>
</feature>
<keyword evidence="4 7" id="KW-0067">ATP-binding</keyword>
<evidence type="ECO:0000256" key="7">
    <source>
        <dbReference type="HAMAP-Rule" id="MF_00044"/>
    </source>
</evidence>
<protein>
    <recommendedName>
        <fullName evidence="7">Aspartate--tRNA ligase</fullName>
        <ecNumber evidence="7">6.1.1.12</ecNumber>
    </recommendedName>
    <alternativeName>
        <fullName evidence="7">Aspartyl-tRNA synthetase</fullName>
        <shortName evidence="7">AspRS</shortName>
    </alternativeName>
</protein>
<comment type="function">
    <text evidence="7">Catalyzes the attachment of L-aspartate to tRNA(Asp) in a two-step reaction: L-aspartate is first activated by ATP to form Asp-AMP and then transferred to the acceptor end of tRNA(Asp).</text>
</comment>
<evidence type="ECO:0000259" key="8">
    <source>
        <dbReference type="PROSITE" id="PS50862"/>
    </source>
</evidence>
<dbReference type="InterPro" id="IPR004115">
    <property type="entry name" value="GAD-like_sf"/>
</dbReference>
<name>A0ABV9QM16_9FIRM</name>
<dbReference type="InterPro" id="IPR002312">
    <property type="entry name" value="Asp/Asn-tRNA-synth_IIb"/>
</dbReference>
<comment type="catalytic activity">
    <reaction evidence="7">
        <text>tRNA(Asp) + L-aspartate + ATP = L-aspartyl-tRNA(Asp) + AMP + diphosphate</text>
        <dbReference type="Rhea" id="RHEA:19649"/>
        <dbReference type="Rhea" id="RHEA-COMP:9660"/>
        <dbReference type="Rhea" id="RHEA-COMP:9678"/>
        <dbReference type="ChEBI" id="CHEBI:29991"/>
        <dbReference type="ChEBI" id="CHEBI:30616"/>
        <dbReference type="ChEBI" id="CHEBI:33019"/>
        <dbReference type="ChEBI" id="CHEBI:78442"/>
        <dbReference type="ChEBI" id="CHEBI:78516"/>
        <dbReference type="ChEBI" id="CHEBI:456215"/>
        <dbReference type="EC" id="6.1.1.12"/>
    </reaction>
</comment>
<keyword evidence="3 7" id="KW-0547">Nucleotide-binding</keyword>
<evidence type="ECO:0000256" key="5">
    <source>
        <dbReference type="ARBA" id="ARBA00022917"/>
    </source>
</evidence>
<dbReference type="InterPro" id="IPR047090">
    <property type="entry name" value="AspRS_core"/>
</dbReference>
<evidence type="ECO:0000256" key="3">
    <source>
        <dbReference type="ARBA" id="ARBA00022741"/>
    </source>
</evidence>
<feature type="binding site" evidence="7">
    <location>
        <position position="494"/>
    </location>
    <ligand>
        <name>L-aspartate</name>
        <dbReference type="ChEBI" id="CHEBI:29991"/>
    </ligand>
</feature>
<dbReference type="InterPro" id="IPR029351">
    <property type="entry name" value="GAD_dom"/>
</dbReference>
<gene>
    <name evidence="7 9" type="primary">aspS</name>
    <name evidence="9" type="ORF">ACFO4R_09135</name>
</gene>
<dbReference type="InterPro" id="IPR047089">
    <property type="entry name" value="Asp-tRNA-ligase_1_N"/>
</dbReference>
<dbReference type="PRINTS" id="PR01042">
    <property type="entry name" value="TRNASYNTHASP"/>
</dbReference>
<keyword evidence="7" id="KW-0963">Cytoplasm</keyword>
<comment type="caution">
    <text evidence="9">The sequence shown here is derived from an EMBL/GenBank/DDBJ whole genome shotgun (WGS) entry which is preliminary data.</text>
</comment>
<dbReference type="Gene3D" id="2.40.50.140">
    <property type="entry name" value="Nucleic acid-binding proteins"/>
    <property type="match status" value="1"/>
</dbReference>
<evidence type="ECO:0000313" key="9">
    <source>
        <dbReference type="EMBL" id="MFC4805243.1"/>
    </source>
</evidence>
<accession>A0ABV9QM16</accession>
<comment type="subunit">
    <text evidence="7">Homodimer.</text>
</comment>
<dbReference type="Pfam" id="PF00152">
    <property type="entry name" value="tRNA-synt_2"/>
    <property type="match status" value="1"/>
</dbReference>
<evidence type="ECO:0000256" key="6">
    <source>
        <dbReference type="ARBA" id="ARBA00023146"/>
    </source>
</evidence>
<dbReference type="Proteomes" id="UP001595916">
    <property type="component" value="Unassembled WGS sequence"/>
</dbReference>
<feature type="binding site" evidence="7">
    <location>
        <begin position="539"/>
        <end position="542"/>
    </location>
    <ligand>
        <name>ATP</name>
        <dbReference type="ChEBI" id="CHEBI:30616"/>
    </ligand>
</feature>
<dbReference type="SUPFAM" id="SSF55681">
    <property type="entry name" value="Class II aaRS and biotin synthetases"/>
    <property type="match status" value="1"/>
</dbReference>
<dbReference type="Gene3D" id="3.30.930.10">
    <property type="entry name" value="Bira Bifunctional Protein, Domain 2"/>
    <property type="match status" value="1"/>
</dbReference>
<dbReference type="Gene3D" id="3.30.1360.30">
    <property type="entry name" value="GAD-like domain"/>
    <property type="match status" value="1"/>
</dbReference>
<evidence type="ECO:0000256" key="1">
    <source>
        <dbReference type="ARBA" id="ARBA00006303"/>
    </source>
</evidence>
<sequence>MDTIHGLKRTNYCNDLNMDFVDKEVTLMGWVQRARDLGGLLFIDLRDRSGLVQITFDVNDDKTLFEKSKEVGSEYVIAVRGKVRERSAKNPNLATGDIEVVATELRILNGAKTPPIYIKDDDTVSEELRLKYRYLDLRKPKMQYNFMMRHKVMQAVRNFLSSEGFLEIETPILTKPTPEGARDYLVPSRVNKGHFYALPQSPQLFKQLLMTSGMDRYFQIAKCFRDEDLRADRQPEFTQIDCEMSFVEIDDVLDVTERLMQKVFKDVLDVDINLPLKRMTWQEAMDRYGSDKPDIRFGFEINDVSEVVKDSGFKVFEEALTAGGTVRGINLNAVEEQFSRKAIDALGEVAKLYGAKGLAWIRINKEGINSPIAKFLSEDCMKDLIEKMGGKEGDLLVFVADKTSVALNALGHIRLEAAKKLDIINKDEFSFLYVVKFPLYEFDEENGRYVAAHHPFTAPVDEDMDMFDTTPEKMHAKAYDIVLNGVELGGGSIRIHTKEVQDKMFQVLGFTQEEAEEKFGFLLNAFQYGTPPHGGIAFGLDRMLMLMLKRDSIREVIAFPKNQNAICPLTDAPAVADEKALDELGVAVVKEK</sequence>
<keyword evidence="5 7" id="KW-0648">Protein biosynthesis</keyword>
<feature type="region of interest" description="Aspartate" evidence="7">
    <location>
        <begin position="203"/>
        <end position="206"/>
    </location>
</feature>
<feature type="binding site" evidence="7">
    <location>
        <position position="487"/>
    </location>
    <ligand>
        <name>ATP</name>
        <dbReference type="ChEBI" id="CHEBI:30616"/>
    </ligand>
</feature>
<dbReference type="NCBIfam" id="TIGR00459">
    <property type="entry name" value="aspS_bact"/>
    <property type="match status" value="1"/>
</dbReference>
<dbReference type="InterPro" id="IPR004365">
    <property type="entry name" value="NA-bd_OB_tRNA"/>
</dbReference>
<feature type="binding site" evidence="7">
    <location>
        <position position="234"/>
    </location>
    <ligand>
        <name>ATP</name>
        <dbReference type="ChEBI" id="CHEBI:30616"/>
    </ligand>
</feature>
<evidence type="ECO:0000256" key="2">
    <source>
        <dbReference type="ARBA" id="ARBA00022598"/>
    </source>
</evidence>
<dbReference type="InterPro" id="IPR004364">
    <property type="entry name" value="Aa-tRNA-synt_II"/>
</dbReference>
<dbReference type="InterPro" id="IPR012340">
    <property type="entry name" value="NA-bd_OB-fold"/>
</dbReference>
<dbReference type="GO" id="GO:0004815">
    <property type="term" value="F:aspartate-tRNA ligase activity"/>
    <property type="evidence" value="ECO:0007669"/>
    <property type="project" value="UniProtKB-EC"/>
</dbReference>
<dbReference type="PANTHER" id="PTHR22594">
    <property type="entry name" value="ASPARTYL/LYSYL-TRNA SYNTHETASE"/>
    <property type="match status" value="1"/>
</dbReference>